<dbReference type="PANTHER" id="PTHR42709:SF11">
    <property type="entry name" value="DEDA FAMILY PROTEIN"/>
    <property type="match status" value="1"/>
</dbReference>
<dbReference type="OrthoDB" id="9810270at2"/>
<comment type="caution">
    <text evidence="3">The sequence shown here is derived from an EMBL/GenBank/DDBJ whole genome shotgun (WGS) entry which is preliminary data.</text>
</comment>
<proteinExistence type="predicted"/>
<feature type="transmembrane region" description="Helical" evidence="1">
    <location>
        <begin position="181"/>
        <end position="202"/>
    </location>
</feature>
<feature type="transmembrane region" description="Helical" evidence="1">
    <location>
        <begin position="62"/>
        <end position="88"/>
    </location>
</feature>
<dbReference type="PANTHER" id="PTHR42709">
    <property type="entry name" value="ALKALINE PHOSPHATASE LIKE PROTEIN"/>
    <property type="match status" value="1"/>
</dbReference>
<keyword evidence="1" id="KW-0812">Transmembrane</keyword>
<dbReference type="RefSeq" id="WP_121219461.1">
    <property type="nucleotide sequence ID" value="NZ_RBIG01000002.1"/>
</dbReference>
<organism evidence="3 4">
    <name type="scientific">Oceanibaculum indicum</name>
    <dbReference type="NCBI Taxonomy" id="526216"/>
    <lineage>
        <taxon>Bacteria</taxon>
        <taxon>Pseudomonadati</taxon>
        <taxon>Pseudomonadota</taxon>
        <taxon>Alphaproteobacteria</taxon>
        <taxon>Rhodospirillales</taxon>
        <taxon>Oceanibaculaceae</taxon>
        <taxon>Oceanibaculum</taxon>
    </lineage>
</organism>
<dbReference type="Proteomes" id="UP000277424">
    <property type="component" value="Unassembled WGS sequence"/>
</dbReference>
<feature type="domain" description="VTT" evidence="2">
    <location>
        <begin position="66"/>
        <end position="165"/>
    </location>
</feature>
<keyword evidence="1" id="KW-0472">Membrane</keyword>
<gene>
    <name evidence="3" type="ORF">BCL74_1902</name>
</gene>
<dbReference type="GO" id="GO:0005886">
    <property type="term" value="C:plasma membrane"/>
    <property type="evidence" value="ECO:0007669"/>
    <property type="project" value="TreeGrafter"/>
</dbReference>
<reference evidence="3 4" key="1">
    <citation type="submission" date="2018-10" db="EMBL/GenBank/DDBJ databases">
        <title>Comparative analysis of microorganisms from saline springs in Andes Mountain Range, Colombia.</title>
        <authorList>
            <person name="Rubin E."/>
        </authorList>
    </citation>
    <scope>NUCLEOTIDE SEQUENCE [LARGE SCALE GENOMIC DNA]</scope>
    <source>
        <strain evidence="3 4">USBA 36</strain>
    </source>
</reference>
<evidence type="ECO:0000259" key="2">
    <source>
        <dbReference type="Pfam" id="PF09335"/>
    </source>
</evidence>
<name>A0A420WG53_9PROT</name>
<protein>
    <submittedName>
        <fullName evidence="3">Membrane protein YqaA with SNARE-associated domain</fullName>
    </submittedName>
</protein>
<evidence type="ECO:0000256" key="1">
    <source>
        <dbReference type="SAM" id="Phobius"/>
    </source>
</evidence>
<evidence type="ECO:0000313" key="4">
    <source>
        <dbReference type="Proteomes" id="UP000277424"/>
    </source>
</evidence>
<dbReference type="EMBL" id="RBIG01000002">
    <property type="protein sequence ID" value="RKQ69967.1"/>
    <property type="molecule type" value="Genomic_DNA"/>
</dbReference>
<keyword evidence="1" id="KW-1133">Transmembrane helix</keyword>
<accession>A0A420WG53</accession>
<dbReference type="InterPro" id="IPR051311">
    <property type="entry name" value="DedA_domain"/>
</dbReference>
<sequence>MSSDTVSRPSALRRLYDWTLRWSAHRHAEKALFGVSFAESSFFPIPPDVMLIPMVLADRSRAFRYAAICTLASVLGGAFGYAIGLFLFESVGRAVLDFYGYAAKFAEFSALYNEQGWLIVAGAGFTPFPYKVITIASGVTAMDFGIFMLASAVSRGARFFLVAALLWRFGPPIRKVIEAHLGKLTAAFFILLVGGFVALKYLL</sequence>
<dbReference type="Pfam" id="PF09335">
    <property type="entry name" value="VTT_dom"/>
    <property type="match status" value="1"/>
</dbReference>
<feature type="transmembrane region" description="Helical" evidence="1">
    <location>
        <begin position="146"/>
        <end position="169"/>
    </location>
</feature>
<dbReference type="InterPro" id="IPR032816">
    <property type="entry name" value="VTT_dom"/>
</dbReference>
<dbReference type="AlphaFoldDB" id="A0A420WG53"/>
<evidence type="ECO:0000313" key="3">
    <source>
        <dbReference type="EMBL" id="RKQ69967.1"/>
    </source>
</evidence>